<reference evidence="1 2" key="1">
    <citation type="submission" date="2016-01" db="EMBL/GenBank/DDBJ databases">
        <authorList>
            <person name="Manzoor S."/>
        </authorList>
    </citation>
    <scope>NUCLEOTIDE SEQUENCE [LARGE SCALE GENOMIC DNA]</scope>
    <source>
        <strain evidence="1">Methanoculleus sp MAB1</strain>
    </source>
</reference>
<proteinExistence type="predicted"/>
<dbReference type="Proteomes" id="UP000069850">
    <property type="component" value="Chromosome 1"/>
</dbReference>
<dbReference type="EMBL" id="LT158599">
    <property type="protein sequence ID" value="CVK32939.1"/>
    <property type="molecule type" value="Genomic_DNA"/>
</dbReference>
<dbReference type="PANTHER" id="PTHR34655:SF2">
    <property type="entry name" value="PEROXIREDOXIN FAMILY PROTEIN"/>
    <property type="match status" value="1"/>
</dbReference>
<dbReference type="PANTHER" id="PTHR34655">
    <property type="entry name" value="CONSERVED WITHIN P. AEROPHILUM"/>
    <property type="match status" value="1"/>
</dbReference>
<dbReference type="KEGG" id="mema:MMAB1_1726"/>
<dbReference type="InterPro" id="IPR027396">
    <property type="entry name" value="DsrEFH-like"/>
</dbReference>
<dbReference type="Pfam" id="PF02635">
    <property type="entry name" value="DsrE"/>
    <property type="match status" value="1"/>
</dbReference>
<dbReference type="Gene3D" id="3.40.1260.10">
    <property type="entry name" value="DsrEFH-like"/>
    <property type="match status" value="1"/>
</dbReference>
<accession>A0A0X3BM01</accession>
<name>A0A0X3BM01_9EURY</name>
<protein>
    <submittedName>
        <fullName evidence="1">DsrE family protein</fullName>
    </submittedName>
</protein>
<organism evidence="1 2">
    <name type="scientific">Methanoculleus bourgensis</name>
    <dbReference type="NCBI Taxonomy" id="83986"/>
    <lineage>
        <taxon>Archaea</taxon>
        <taxon>Methanobacteriati</taxon>
        <taxon>Methanobacteriota</taxon>
        <taxon>Stenosarchaea group</taxon>
        <taxon>Methanomicrobia</taxon>
        <taxon>Methanomicrobiales</taxon>
        <taxon>Methanomicrobiaceae</taxon>
        <taxon>Methanoculleus</taxon>
    </lineage>
</organism>
<dbReference type="AlphaFoldDB" id="A0A0X3BM01"/>
<dbReference type="SUPFAM" id="SSF75169">
    <property type="entry name" value="DsrEFH-like"/>
    <property type="match status" value="1"/>
</dbReference>
<evidence type="ECO:0000313" key="2">
    <source>
        <dbReference type="Proteomes" id="UP000069850"/>
    </source>
</evidence>
<gene>
    <name evidence="1" type="ORF">MMAB1_1726</name>
</gene>
<dbReference type="InterPro" id="IPR003787">
    <property type="entry name" value="Sulphur_relay_DsrE/F-like"/>
</dbReference>
<sequence>MKHMARMLYIQTSGTDTPERLYAPFILGMTARAMDMDVDIFFMIKGVTVVKKGAAEEIKVGNFPKVSEIMNQAIAAGVKIYICEQSTQLFGMARGDFIEEGKIVGAITLNDLALDADAVITL</sequence>
<evidence type="ECO:0000313" key="1">
    <source>
        <dbReference type="EMBL" id="CVK32939.1"/>
    </source>
</evidence>